<dbReference type="AlphaFoldDB" id="A0A2G9U365"/>
<keyword evidence="8" id="KW-1185">Reference proteome</keyword>
<comment type="subcellular location">
    <subcellularLocation>
        <location evidence="1">Membrane</location>
        <topology evidence="1">Multi-pass membrane protein</topology>
    </subcellularLocation>
</comment>
<dbReference type="GO" id="GO:0005739">
    <property type="term" value="C:mitochondrion"/>
    <property type="evidence" value="ECO:0007669"/>
    <property type="project" value="TreeGrafter"/>
</dbReference>
<keyword evidence="5" id="KW-0472">Membrane</keyword>
<organism evidence="7 8">
    <name type="scientific">Teladorsagia circumcincta</name>
    <name type="common">Brown stomach worm</name>
    <name type="synonym">Ostertagia circumcincta</name>
    <dbReference type="NCBI Taxonomy" id="45464"/>
    <lineage>
        <taxon>Eukaryota</taxon>
        <taxon>Metazoa</taxon>
        <taxon>Ecdysozoa</taxon>
        <taxon>Nematoda</taxon>
        <taxon>Chromadorea</taxon>
        <taxon>Rhabditida</taxon>
        <taxon>Rhabditina</taxon>
        <taxon>Rhabditomorpha</taxon>
        <taxon>Strongyloidea</taxon>
        <taxon>Trichostrongylidae</taxon>
        <taxon>Teladorsagia</taxon>
    </lineage>
</organism>
<comment type="similarity">
    <text evidence="2 6">Belongs to the peroxisomal membrane protein PXMP2/4 family.</text>
</comment>
<gene>
    <name evidence="7" type="ORF">TELCIR_13645</name>
</gene>
<reference evidence="7 8" key="1">
    <citation type="submission" date="2015-09" db="EMBL/GenBank/DDBJ databases">
        <title>Draft genome of the parasitic nematode Teladorsagia circumcincta isolate WARC Sus (inbred).</title>
        <authorList>
            <person name="Mitreva M."/>
        </authorList>
    </citation>
    <scope>NUCLEOTIDE SEQUENCE [LARGE SCALE GENOMIC DNA]</scope>
    <source>
        <strain evidence="7 8">S</strain>
    </source>
</reference>
<dbReference type="GO" id="GO:0016020">
    <property type="term" value="C:membrane"/>
    <property type="evidence" value="ECO:0007669"/>
    <property type="project" value="UniProtKB-SubCell"/>
</dbReference>
<evidence type="ECO:0000256" key="3">
    <source>
        <dbReference type="ARBA" id="ARBA00022692"/>
    </source>
</evidence>
<keyword evidence="4" id="KW-1133">Transmembrane helix</keyword>
<dbReference type="PANTHER" id="PTHR11266">
    <property type="entry name" value="PEROXISOMAL MEMBRANE PROTEIN 2, PXMP2 MPV17"/>
    <property type="match status" value="1"/>
</dbReference>
<evidence type="ECO:0000256" key="4">
    <source>
        <dbReference type="ARBA" id="ARBA00022989"/>
    </source>
</evidence>
<dbReference type="PANTHER" id="PTHR11266:SF8">
    <property type="entry name" value="MPV17-LIKE PROTEIN 2"/>
    <property type="match status" value="1"/>
</dbReference>
<protein>
    <recommendedName>
        <fullName evidence="9">Mpv17 / PMP22 family protein</fullName>
    </recommendedName>
</protein>
<evidence type="ECO:0000313" key="8">
    <source>
        <dbReference type="Proteomes" id="UP000230423"/>
    </source>
</evidence>
<evidence type="ECO:0000313" key="7">
    <source>
        <dbReference type="EMBL" id="PIO64716.1"/>
    </source>
</evidence>
<evidence type="ECO:0008006" key="9">
    <source>
        <dbReference type="Google" id="ProtNLM"/>
    </source>
</evidence>
<accession>A0A2G9U365</accession>
<name>A0A2G9U365_TELCI</name>
<dbReference type="EMBL" id="KZ349645">
    <property type="protein sequence ID" value="PIO64716.1"/>
    <property type="molecule type" value="Genomic_DNA"/>
</dbReference>
<sequence>MIASENLSQRFSKHLLLTNTAISFTQIGTADVMQQLFQGDIQRKGWDYSRTARMAAIGFVMGPMLHGFYRVLDSRPFTGGRRKVVMKKLCCDAICMPIFSCTFMTGGRINLASSAIDFILVLTTVGSGCLCEYCIIDV</sequence>
<evidence type="ECO:0000256" key="5">
    <source>
        <dbReference type="ARBA" id="ARBA00023136"/>
    </source>
</evidence>
<evidence type="ECO:0000256" key="2">
    <source>
        <dbReference type="ARBA" id="ARBA00006824"/>
    </source>
</evidence>
<dbReference type="Proteomes" id="UP000230423">
    <property type="component" value="Unassembled WGS sequence"/>
</dbReference>
<dbReference type="OrthoDB" id="10267969at2759"/>
<evidence type="ECO:0000256" key="6">
    <source>
        <dbReference type="RuleBase" id="RU363053"/>
    </source>
</evidence>
<keyword evidence="3" id="KW-0812">Transmembrane</keyword>
<dbReference type="GO" id="GO:0061668">
    <property type="term" value="P:mitochondrial ribosome assembly"/>
    <property type="evidence" value="ECO:0007669"/>
    <property type="project" value="TreeGrafter"/>
</dbReference>
<evidence type="ECO:0000256" key="1">
    <source>
        <dbReference type="ARBA" id="ARBA00004141"/>
    </source>
</evidence>
<dbReference type="InterPro" id="IPR007248">
    <property type="entry name" value="Mpv17_PMP22"/>
</dbReference>
<proteinExistence type="inferred from homology"/>